<gene>
    <name evidence="2" type="ORF">E8K88_14690</name>
</gene>
<proteinExistence type="predicted"/>
<name>A0A4S5BHJ7_9BURK</name>
<evidence type="ECO:0000256" key="1">
    <source>
        <dbReference type="SAM" id="Phobius"/>
    </source>
</evidence>
<protein>
    <submittedName>
        <fullName evidence="2">Uncharacterized protein</fullName>
    </submittedName>
</protein>
<keyword evidence="1" id="KW-0812">Transmembrane</keyword>
<sequence>MMSNNRVWAILGLACLCLSAVILLAVAAMPLRDLAMREAQGRARLVGSAVTAQIQHALDLNIPIRELVGIESLFEQNVQNFPDLLRIELRDRSGDLLYEAGHARAGLGAPGIEMPLHDRHSQAGQVVVHWRSVNLSDFIRSSGLPLLALLAFALVLLREALRMALTCYPASREALVRTACMRIQAGELDFAIASTGRRDYDARPQWLAARLRHVREQYQRLERITLSLLRTEPDERIRQELEQGLQDARGNDRIQVQAQLWLTGAGAQARQRWHGVLLGMLVWLPLAIPIGGGIRLIQVALPVLCLLLLLVWLPSLLGWEQKAASRGMLLGGVLLGPGLALLLQMAFAPAFLNGTNPQVNMVLMLQTALALGAGLWPEKSQPKEACDVS</sequence>
<dbReference type="AlphaFoldDB" id="A0A4S5BHJ7"/>
<keyword evidence="1" id="KW-1133">Transmembrane helix</keyword>
<accession>A0A4S5BHJ7</accession>
<dbReference type="Proteomes" id="UP000306236">
    <property type="component" value="Unassembled WGS sequence"/>
</dbReference>
<evidence type="ECO:0000313" key="3">
    <source>
        <dbReference type="Proteomes" id="UP000306236"/>
    </source>
</evidence>
<feature type="transmembrane region" description="Helical" evidence="1">
    <location>
        <begin position="138"/>
        <end position="157"/>
    </location>
</feature>
<feature type="transmembrane region" description="Helical" evidence="1">
    <location>
        <begin position="296"/>
        <end position="317"/>
    </location>
</feature>
<comment type="caution">
    <text evidence="2">The sequence shown here is derived from an EMBL/GenBank/DDBJ whole genome shotgun (WGS) entry which is preliminary data.</text>
</comment>
<dbReference type="RefSeq" id="WP_136407431.1">
    <property type="nucleotide sequence ID" value="NZ_SSWX01000022.1"/>
</dbReference>
<keyword evidence="3" id="KW-1185">Reference proteome</keyword>
<evidence type="ECO:0000313" key="2">
    <source>
        <dbReference type="EMBL" id="THJ31559.1"/>
    </source>
</evidence>
<feature type="transmembrane region" description="Helical" evidence="1">
    <location>
        <begin position="329"/>
        <end position="352"/>
    </location>
</feature>
<reference evidence="2 3" key="1">
    <citation type="submission" date="2019-04" db="EMBL/GenBank/DDBJ databases">
        <title>Lampropedia sp YIM MLB12 draf genome.</title>
        <authorList>
            <person name="Wang Y.-X."/>
        </authorList>
    </citation>
    <scope>NUCLEOTIDE SEQUENCE [LARGE SCALE GENOMIC DNA]</scope>
    <source>
        <strain evidence="2 3">YIM MLB12</strain>
    </source>
</reference>
<dbReference type="EMBL" id="SSWX01000022">
    <property type="protein sequence ID" value="THJ31559.1"/>
    <property type="molecule type" value="Genomic_DNA"/>
</dbReference>
<keyword evidence="1" id="KW-0472">Membrane</keyword>
<dbReference type="OrthoDB" id="1679175at2"/>
<organism evidence="2 3">
    <name type="scientific">Lampropedia aestuarii</name>
    <dbReference type="NCBI Taxonomy" id="2562762"/>
    <lineage>
        <taxon>Bacteria</taxon>
        <taxon>Pseudomonadati</taxon>
        <taxon>Pseudomonadota</taxon>
        <taxon>Betaproteobacteria</taxon>
        <taxon>Burkholderiales</taxon>
        <taxon>Comamonadaceae</taxon>
        <taxon>Lampropedia</taxon>
    </lineage>
</organism>
<feature type="transmembrane region" description="Helical" evidence="1">
    <location>
        <begin position="273"/>
        <end position="290"/>
    </location>
</feature>